<dbReference type="RefSeq" id="WP_098902389.1">
    <property type="nucleotide sequence ID" value="NZ_NVNL01000048.1"/>
</dbReference>
<accession>A0A9X6Y8N4</accession>
<comment type="caution">
    <text evidence="1">The sequence shown here is derived from an EMBL/GenBank/DDBJ whole genome shotgun (WGS) entry which is preliminary data.</text>
</comment>
<dbReference type="EMBL" id="NVNL01000048">
    <property type="protein sequence ID" value="PEA87483.1"/>
    <property type="molecule type" value="Genomic_DNA"/>
</dbReference>
<evidence type="ECO:0000313" key="2">
    <source>
        <dbReference type="Proteomes" id="UP000220702"/>
    </source>
</evidence>
<sequence>MDRTTINGGKLSQNNPGDIRFTVGENDVLTLKHNGDIFVKGNLIENDREVIEGLREFISLSRAER</sequence>
<name>A0A9X6Y8N4_BACTU</name>
<dbReference type="AlphaFoldDB" id="A0A9X6Y8N4"/>
<organism evidence="1 2">
    <name type="scientific">Bacillus thuringiensis</name>
    <dbReference type="NCBI Taxonomy" id="1428"/>
    <lineage>
        <taxon>Bacteria</taxon>
        <taxon>Bacillati</taxon>
        <taxon>Bacillota</taxon>
        <taxon>Bacilli</taxon>
        <taxon>Bacillales</taxon>
        <taxon>Bacillaceae</taxon>
        <taxon>Bacillus</taxon>
        <taxon>Bacillus cereus group</taxon>
    </lineage>
</organism>
<protein>
    <submittedName>
        <fullName evidence="1">Uncharacterized protein</fullName>
    </submittedName>
</protein>
<gene>
    <name evidence="1" type="ORF">CON71_24010</name>
</gene>
<proteinExistence type="predicted"/>
<evidence type="ECO:0000313" key="1">
    <source>
        <dbReference type="EMBL" id="PEA87483.1"/>
    </source>
</evidence>
<reference evidence="1 2" key="1">
    <citation type="submission" date="2017-09" db="EMBL/GenBank/DDBJ databases">
        <title>Large-scale bioinformatics analysis of Bacillus genomes uncovers conserved roles of natural products in bacterial physiology.</title>
        <authorList>
            <consortium name="Agbiome Team Llc"/>
            <person name="Bleich R.M."/>
            <person name="Grubbs K.J."/>
            <person name="Santa Maria K.C."/>
            <person name="Allen S.E."/>
            <person name="Farag S."/>
            <person name="Shank E.A."/>
            <person name="Bowers A."/>
        </authorList>
    </citation>
    <scope>NUCLEOTIDE SEQUENCE [LARGE SCALE GENOMIC DNA]</scope>
    <source>
        <strain evidence="1 2">AFS089089</strain>
    </source>
</reference>
<dbReference type="Proteomes" id="UP000220702">
    <property type="component" value="Unassembled WGS sequence"/>
</dbReference>